<dbReference type="Proteomes" id="UP000054279">
    <property type="component" value="Unassembled WGS sequence"/>
</dbReference>
<gene>
    <name evidence="1" type="ORF">M422DRAFT_174242</name>
</gene>
<reference evidence="1 2" key="1">
    <citation type="submission" date="2014-06" db="EMBL/GenBank/DDBJ databases">
        <title>Evolutionary Origins and Diversification of the Mycorrhizal Mutualists.</title>
        <authorList>
            <consortium name="DOE Joint Genome Institute"/>
            <consortium name="Mycorrhizal Genomics Consortium"/>
            <person name="Kohler A."/>
            <person name="Kuo A."/>
            <person name="Nagy L.G."/>
            <person name="Floudas D."/>
            <person name="Copeland A."/>
            <person name="Barry K.W."/>
            <person name="Cichocki N."/>
            <person name="Veneault-Fourrey C."/>
            <person name="LaButti K."/>
            <person name="Lindquist E.A."/>
            <person name="Lipzen A."/>
            <person name="Lundell T."/>
            <person name="Morin E."/>
            <person name="Murat C."/>
            <person name="Riley R."/>
            <person name="Ohm R."/>
            <person name="Sun H."/>
            <person name="Tunlid A."/>
            <person name="Henrissat B."/>
            <person name="Grigoriev I.V."/>
            <person name="Hibbett D.S."/>
            <person name="Martin F."/>
        </authorList>
    </citation>
    <scope>NUCLEOTIDE SEQUENCE [LARGE SCALE GENOMIC DNA]</scope>
    <source>
        <strain evidence="1 2">SS14</strain>
    </source>
</reference>
<dbReference type="HOGENOM" id="CLU_161516_1_1_1"/>
<feature type="non-terminal residue" evidence="1">
    <location>
        <position position="1"/>
    </location>
</feature>
<organism evidence="1 2">
    <name type="scientific">Sphaerobolus stellatus (strain SS14)</name>
    <dbReference type="NCBI Taxonomy" id="990650"/>
    <lineage>
        <taxon>Eukaryota</taxon>
        <taxon>Fungi</taxon>
        <taxon>Dikarya</taxon>
        <taxon>Basidiomycota</taxon>
        <taxon>Agaricomycotina</taxon>
        <taxon>Agaricomycetes</taxon>
        <taxon>Phallomycetidae</taxon>
        <taxon>Geastrales</taxon>
        <taxon>Sphaerobolaceae</taxon>
        <taxon>Sphaerobolus</taxon>
    </lineage>
</organism>
<dbReference type="EMBL" id="KN837147">
    <property type="protein sequence ID" value="KIJ40060.1"/>
    <property type="molecule type" value="Genomic_DNA"/>
</dbReference>
<dbReference type="AlphaFoldDB" id="A0A0C9VPI4"/>
<proteinExistence type="predicted"/>
<name>A0A0C9VPI4_SPHS4</name>
<dbReference type="OrthoDB" id="2629491at2759"/>
<accession>A0A0C9VPI4</accession>
<evidence type="ECO:0000313" key="2">
    <source>
        <dbReference type="Proteomes" id="UP000054279"/>
    </source>
</evidence>
<protein>
    <submittedName>
        <fullName evidence="1">Uncharacterized protein</fullName>
    </submittedName>
</protein>
<keyword evidence="2" id="KW-1185">Reference proteome</keyword>
<evidence type="ECO:0000313" key="1">
    <source>
        <dbReference type="EMBL" id="KIJ40060.1"/>
    </source>
</evidence>
<sequence>EQSMRLGGIIYFGESHFVSRIFSKENGVYFNDGLSTGRQCIYEGSYTNLSPQDLWIKDNKKAVTVIYYKTT</sequence>